<reference evidence="1 2" key="1">
    <citation type="submission" date="2023-05" db="EMBL/GenBank/DDBJ databases">
        <title>A new hyperthermophilic archaea 'Ignisphaera cupida' sp. nov. and description of the family 'Ignisphaeraceae' fam. nov.</title>
        <authorList>
            <person name="Podosokorskaya O.A."/>
            <person name="Elcheninov A.G."/>
            <person name="Klukina A."/>
            <person name="Merkel A.Y."/>
        </authorList>
    </citation>
    <scope>NUCLEOTIDE SEQUENCE [LARGE SCALE GENOMIC DNA]</scope>
    <source>
        <strain evidence="1 2">4213-co</strain>
    </source>
</reference>
<dbReference type="AlphaFoldDB" id="A0ABD4Z585"/>
<protein>
    <recommendedName>
        <fullName evidence="3">Neutral/alkaline non-lysosomal ceramidase N-terminal domain-containing protein</fullName>
    </recommendedName>
</protein>
<dbReference type="Proteomes" id="UP001529235">
    <property type="component" value="Unassembled WGS sequence"/>
</dbReference>
<evidence type="ECO:0000313" key="1">
    <source>
        <dbReference type="EMBL" id="MDK6028481.1"/>
    </source>
</evidence>
<evidence type="ECO:0000313" key="2">
    <source>
        <dbReference type="Proteomes" id="UP001529235"/>
    </source>
</evidence>
<comment type="caution">
    <text evidence="1">The sequence shown here is derived from an EMBL/GenBank/DDBJ whole genome shotgun (WGS) entry which is preliminary data.</text>
</comment>
<proteinExistence type="predicted"/>
<organism evidence="1 2">
    <name type="scientific">Ignisphaera cupida</name>
    <dbReference type="NCBI Taxonomy" id="3050454"/>
    <lineage>
        <taxon>Archaea</taxon>
        <taxon>Thermoproteota</taxon>
        <taxon>Thermoprotei</taxon>
        <taxon>Desulfurococcales</taxon>
        <taxon>Desulfurococcaceae</taxon>
        <taxon>Ignisphaera</taxon>
    </lineage>
</organism>
<keyword evidence="2" id="KW-1185">Reference proteome</keyword>
<evidence type="ECO:0008006" key="3">
    <source>
        <dbReference type="Google" id="ProtNLM"/>
    </source>
</evidence>
<gene>
    <name evidence="1" type="ORF">QPL79_03810</name>
</gene>
<name>A0ABD4Z585_9CREN</name>
<dbReference type="EMBL" id="JASNVW010000002">
    <property type="protein sequence ID" value="MDK6028481.1"/>
    <property type="molecule type" value="Genomic_DNA"/>
</dbReference>
<accession>A0ABD4Z585</accession>
<sequence>MEIGYAKTAVNPPIGIKLEGYANRLEPSKCIYDDLYSRCLSLKVKDTTVSIVVVDSIGIPYSLYTKVLKRSSAFGVDVLLGATHSHSTPSPFEDPLYEEYLVRSIVGCINASLNNMNNIQHFVVGKSFLPQLIYNRRKPLEGVVDPEIIAVDSKLITIVNFTSHPVVLGPNNLCISSDYPGAAIRWLENITNKNAMFLNGCCGNINPYTASTNINKPYDRSGGSYEEVKQYGEVLALEALKSIRLGERIDLEKCDELSYKKSVIRLRLRKEVMETISSLRKANIESMIVEAEKQGNVYELWKLKLVKAFLREISEEDLPVPIAVINLCNKLAFVFLPAEVFVEHQLYIKNKSPFKYTIVTCYFNSYWMYIPTKEAFSEGGYEVEPYISIIEAGEGEKLRDEVVKMLQEVYTG</sequence>
<dbReference type="RefSeq" id="WP_285273465.1">
    <property type="nucleotide sequence ID" value="NZ_JASNVW010000002.1"/>
</dbReference>